<dbReference type="Pfam" id="PF03693">
    <property type="entry name" value="ParD_antitoxin"/>
    <property type="match status" value="1"/>
</dbReference>
<sequence length="89" mass="10441">MPSSYTLGEHYEKFVRELVESGRYNSASEVLRDGLRLMEEREITRQAKLDWLRAEIAKGYEGEPEPWDVEDIKREGRRILAERKKSNAA</sequence>
<dbReference type="RefSeq" id="WP_069909286.1">
    <property type="nucleotide sequence ID" value="NZ_LAJE02000155.1"/>
</dbReference>
<keyword evidence="4" id="KW-1185">Reference proteome</keyword>
<reference evidence="3 4" key="1">
    <citation type="journal article" date="2015" name="Genome Announc.">
        <title>Genome Assemblies of Three Soil-Associated Devosia species: D. insulae, D. limi, and D. soli.</title>
        <authorList>
            <person name="Hassan Y.I."/>
            <person name="Lepp D."/>
            <person name="Zhou T."/>
        </authorList>
    </citation>
    <scope>NUCLEOTIDE SEQUENCE [LARGE SCALE GENOMIC DNA]</scope>
    <source>
        <strain evidence="3 4">DS-56</strain>
    </source>
</reference>
<dbReference type="NCBIfam" id="TIGR02606">
    <property type="entry name" value="antidote_CC2985"/>
    <property type="match status" value="1"/>
</dbReference>
<evidence type="ECO:0000313" key="4">
    <source>
        <dbReference type="Proteomes" id="UP000095463"/>
    </source>
</evidence>
<comment type="caution">
    <text evidence="3">The sequence shown here is derived from an EMBL/GenBank/DDBJ whole genome shotgun (WGS) entry which is preliminary data.</text>
</comment>
<dbReference type="SUPFAM" id="SSF47598">
    <property type="entry name" value="Ribbon-helix-helix"/>
    <property type="match status" value="1"/>
</dbReference>
<dbReference type="InterPro" id="IPR038296">
    <property type="entry name" value="ParD_sf"/>
</dbReference>
<dbReference type="AlphaFoldDB" id="A0A1E5XSE5"/>
<dbReference type="InterPro" id="IPR022789">
    <property type="entry name" value="ParD"/>
</dbReference>
<dbReference type="PANTHER" id="PTHR36582:SF2">
    <property type="entry name" value="ANTITOXIN PARD"/>
    <property type="match status" value="1"/>
</dbReference>
<comment type="similarity">
    <text evidence="1">Belongs to the ParD antitoxin family.</text>
</comment>
<dbReference type="PANTHER" id="PTHR36582">
    <property type="entry name" value="ANTITOXIN PARD"/>
    <property type="match status" value="1"/>
</dbReference>
<accession>A0A1E5XSE5</accession>
<evidence type="ECO:0000256" key="1">
    <source>
        <dbReference type="ARBA" id="ARBA00008580"/>
    </source>
</evidence>
<organism evidence="3 4">
    <name type="scientific">Devosia insulae DS-56</name>
    <dbReference type="NCBI Taxonomy" id="1116389"/>
    <lineage>
        <taxon>Bacteria</taxon>
        <taxon>Pseudomonadati</taxon>
        <taxon>Pseudomonadota</taxon>
        <taxon>Alphaproteobacteria</taxon>
        <taxon>Hyphomicrobiales</taxon>
        <taxon>Devosiaceae</taxon>
        <taxon>Devosia</taxon>
    </lineage>
</organism>
<dbReference type="InterPro" id="IPR010985">
    <property type="entry name" value="Ribbon_hlx_hlx"/>
</dbReference>
<dbReference type="Gene3D" id="6.10.10.120">
    <property type="entry name" value="Antitoxin ParD1-like"/>
    <property type="match status" value="1"/>
</dbReference>
<dbReference type="Proteomes" id="UP000095463">
    <property type="component" value="Unassembled WGS sequence"/>
</dbReference>
<dbReference type="GO" id="GO:0006355">
    <property type="term" value="P:regulation of DNA-templated transcription"/>
    <property type="evidence" value="ECO:0007669"/>
    <property type="project" value="InterPro"/>
</dbReference>
<evidence type="ECO:0000256" key="2">
    <source>
        <dbReference type="ARBA" id="ARBA00022649"/>
    </source>
</evidence>
<proteinExistence type="inferred from homology"/>
<evidence type="ECO:0000313" key="3">
    <source>
        <dbReference type="EMBL" id="OEO31527.1"/>
    </source>
</evidence>
<keyword evidence="2" id="KW-1277">Toxin-antitoxin system</keyword>
<name>A0A1E5XSE5_9HYPH</name>
<dbReference type="OrthoDB" id="9815501at2"/>
<dbReference type="EMBL" id="LAJE02000155">
    <property type="protein sequence ID" value="OEO31527.1"/>
    <property type="molecule type" value="Genomic_DNA"/>
</dbReference>
<protein>
    <submittedName>
        <fullName evidence="3">CopG family transcriptional regulator</fullName>
    </submittedName>
</protein>
<gene>
    <name evidence="3" type="ORF">VW23_015770</name>
</gene>